<feature type="binding site" evidence="4">
    <location>
        <position position="129"/>
    </location>
    <ligand>
        <name>a divalent metal cation</name>
        <dbReference type="ChEBI" id="CHEBI:60240"/>
        <label>2</label>
    </ligand>
</feature>
<dbReference type="Gene3D" id="3.20.20.140">
    <property type="entry name" value="Metal-dependent hydrolases"/>
    <property type="match status" value="1"/>
</dbReference>
<dbReference type="InterPro" id="IPR032466">
    <property type="entry name" value="Metal_Hydrolase"/>
</dbReference>
<comment type="similarity">
    <text evidence="1">Belongs to the metallo-dependent hydrolases superfamily. TatD-type hydrolase family.</text>
</comment>
<dbReference type="RefSeq" id="WP_064123150.1">
    <property type="nucleotide sequence ID" value="NZ_CP015243.1"/>
</dbReference>
<dbReference type="PANTHER" id="PTHR46124:SF3">
    <property type="entry name" value="HYDROLASE"/>
    <property type="match status" value="1"/>
</dbReference>
<evidence type="ECO:0000256" key="4">
    <source>
        <dbReference type="PIRSR" id="PIRSR005902-1"/>
    </source>
</evidence>
<reference evidence="5 6" key="1">
    <citation type="submission" date="2016-04" db="EMBL/GenBank/DDBJ databases">
        <title>Complete Genome Sequence of Halotalea alkalilenta IHB B 13600.</title>
        <authorList>
            <person name="Swarnkar M.K."/>
            <person name="Sharma A."/>
            <person name="Kaushal K."/>
            <person name="Soni R."/>
            <person name="Rana S."/>
            <person name="Singh A.K."/>
            <person name="Gulati A."/>
        </authorList>
    </citation>
    <scope>NUCLEOTIDE SEQUENCE [LARGE SCALE GENOMIC DNA]</scope>
    <source>
        <strain evidence="5 6">IHB B 13600</strain>
    </source>
</reference>
<dbReference type="SUPFAM" id="SSF51556">
    <property type="entry name" value="Metallo-dependent hydrolases"/>
    <property type="match status" value="1"/>
</dbReference>
<protein>
    <recommendedName>
        <fullName evidence="7">Hydrolase TatD</fullName>
    </recommendedName>
</protein>
<name>A0A172YGA6_9GAMM</name>
<keyword evidence="2 4" id="KW-0479">Metal-binding</keyword>
<dbReference type="PIRSF" id="PIRSF005902">
    <property type="entry name" value="DNase_TatD"/>
    <property type="match status" value="1"/>
</dbReference>
<evidence type="ECO:0000313" key="5">
    <source>
        <dbReference type="EMBL" id="ANF58253.1"/>
    </source>
</evidence>
<feature type="binding site" evidence="4">
    <location>
        <position position="8"/>
    </location>
    <ligand>
        <name>a divalent metal cation</name>
        <dbReference type="ChEBI" id="CHEBI:60240"/>
        <label>1</label>
    </ligand>
</feature>
<sequence length="258" mass="28056">MLIDAHCHLAADAFDSDREAVIEAARTHGVRAFVCAATDRASWAPLLALAQRHAEVSVCLGLHPWFEHRCEGEDNDLDALERLLSTRPAGVVALGECGVDARSCDDSQWALFDAQLSIAERLRLPVVVHCVRLNDQVAQRLSRHPRLPGGLIHAFAGSLQQAERFLDAGFLLGIGGAVTFDRAQKLKRVVAALPEDGFVLETDSPDMLPAPLRGREQRNTPSNLPLVAAEVARLRGLEPARLGETTSANVRALFRSRA</sequence>
<feature type="binding site" evidence="4">
    <location>
        <position position="96"/>
    </location>
    <ligand>
        <name>a divalent metal cation</name>
        <dbReference type="ChEBI" id="CHEBI:60240"/>
        <label>1</label>
    </ligand>
</feature>
<evidence type="ECO:0000256" key="1">
    <source>
        <dbReference type="ARBA" id="ARBA00009275"/>
    </source>
</evidence>
<evidence type="ECO:0008006" key="7">
    <source>
        <dbReference type="Google" id="ProtNLM"/>
    </source>
</evidence>
<gene>
    <name evidence="5" type="ORF">A5892_12875</name>
</gene>
<dbReference type="GO" id="GO:0046872">
    <property type="term" value="F:metal ion binding"/>
    <property type="evidence" value="ECO:0007669"/>
    <property type="project" value="UniProtKB-KW"/>
</dbReference>
<dbReference type="Pfam" id="PF01026">
    <property type="entry name" value="TatD_DNase"/>
    <property type="match status" value="1"/>
</dbReference>
<organism evidence="5 6">
    <name type="scientific">Halotalea alkalilenta</name>
    <dbReference type="NCBI Taxonomy" id="376489"/>
    <lineage>
        <taxon>Bacteria</taxon>
        <taxon>Pseudomonadati</taxon>
        <taxon>Pseudomonadota</taxon>
        <taxon>Gammaproteobacteria</taxon>
        <taxon>Oceanospirillales</taxon>
        <taxon>Halomonadaceae</taxon>
        <taxon>Halotalea</taxon>
    </lineage>
</organism>
<dbReference type="FunFam" id="3.20.20.140:FF:000005">
    <property type="entry name" value="TatD family hydrolase"/>
    <property type="match status" value="1"/>
</dbReference>
<dbReference type="AlphaFoldDB" id="A0A172YGA6"/>
<feature type="binding site" evidence="4">
    <location>
        <position position="203"/>
    </location>
    <ligand>
        <name>a divalent metal cation</name>
        <dbReference type="ChEBI" id="CHEBI:60240"/>
        <label>1</label>
    </ligand>
</feature>
<proteinExistence type="inferred from homology"/>
<dbReference type="KEGG" id="haa:A5892_12875"/>
<evidence type="ECO:0000256" key="2">
    <source>
        <dbReference type="ARBA" id="ARBA00022723"/>
    </source>
</evidence>
<dbReference type="EMBL" id="CP015243">
    <property type="protein sequence ID" value="ANF58253.1"/>
    <property type="molecule type" value="Genomic_DNA"/>
</dbReference>
<dbReference type="GO" id="GO:0016788">
    <property type="term" value="F:hydrolase activity, acting on ester bonds"/>
    <property type="evidence" value="ECO:0007669"/>
    <property type="project" value="InterPro"/>
</dbReference>
<dbReference type="STRING" id="376489.A5892_12875"/>
<evidence type="ECO:0000256" key="3">
    <source>
        <dbReference type="ARBA" id="ARBA00022801"/>
    </source>
</evidence>
<feature type="binding site" evidence="4">
    <location>
        <position position="153"/>
    </location>
    <ligand>
        <name>a divalent metal cation</name>
        <dbReference type="ChEBI" id="CHEBI:60240"/>
        <label>2</label>
    </ligand>
</feature>
<keyword evidence="3" id="KW-0378">Hydrolase</keyword>
<feature type="binding site" evidence="4">
    <location>
        <position position="6"/>
    </location>
    <ligand>
        <name>a divalent metal cation</name>
        <dbReference type="ChEBI" id="CHEBI:60240"/>
        <label>1</label>
    </ligand>
</feature>
<dbReference type="PANTHER" id="PTHR46124">
    <property type="entry name" value="D-AMINOACYL-TRNA DEACYLASE"/>
    <property type="match status" value="1"/>
</dbReference>
<dbReference type="InterPro" id="IPR001130">
    <property type="entry name" value="TatD-like"/>
</dbReference>
<dbReference type="GO" id="GO:0005829">
    <property type="term" value="C:cytosol"/>
    <property type="evidence" value="ECO:0007669"/>
    <property type="project" value="TreeGrafter"/>
</dbReference>
<keyword evidence="6" id="KW-1185">Reference proteome</keyword>
<dbReference type="CDD" id="cd01310">
    <property type="entry name" value="TatD_DNAse"/>
    <property type="match status" value="1"/>
</dbReference>
<accession>A0A172YGA6</accession>
<evidence type="ECO:0000313" key="6">
    <source>
        <dbReference type="Proteomes" id="UP000077875"/>
    </source>
</evidence>
<dbReference type="Proteomes" id="UP000077875">
    <property type="component" value="Chromosome"/>
</dbReference>